<feature type="disulfide bond" evidence="15">
    <location>
        <begin position="51"/>
        <end position="82"/>
    </location>
</feature>
<evidence type="ECO:0000256" key="10">
    <source>
        <dbReference type="ARBA" id="ARBA00023004"/>
    </source>
</evidence>
<evidence type="ECO:0000256" key="17">
    <source>
        <dbReference type="SAM" id="SignalP"/>
    </source>
</evidence>
<comment type="similarity">
    <text evidence="3">Belongs to the RBT5 family.</text>
</comment>
<protein>
    <recommendedName>
        <fullName evidence="18">CFEM domain-containing protein</fullName>
    </recommendedName>
</protein>
<feature type="domain" description="CFEM" evidence="18">
    <location>
        <begin position="19"/>
        <end position="130"/>
    </location>
</feature>
<feature type="domain" description="CFEM" evidence="18">
    <location>
        <begin position="177"/>
        <end position="289"/>
    </location>
</feature>
<evidence type="ECO:0000256" key="8">
    <source>
        <dbReference type="ARBA" id="ARBA00022723"/>
    </source>
</evidence>
<feature type="region of interest" description="Disordered" evidence="16">
    <location>
        <begin position="350"/>
        <end position="380"/>
    </location>
</feature>
<evidence type="ECO:0000256" key="14">
    <source>
        <dbReference type="ARBA" id="ARBA00023288"/>
    </source>
</evidence>
<evidence type="ECO:0000256" key="16">
    <source>
        <dbReference type="SAM" id="MobiDB-lite"/>
    </source>
</evidence>
<keyword evidence="20" id="KW-1185">Reference proteome</keyword>
<feature type="compositionally biased region" description="Low complexity" evidence="16">
    <location>
        <begin position="161"/>
        <end position="174"/>
    </location>
</feature>
<dbReference type="Proteomes" id="UP000244406">
    <property type="component" value="Unassembled WGS sequence"/>
</dbReference>
<evidence type="ECO:0000256" key="7">
    <source>
        <dbReference type="ARBA" id="ARBA00022622"/>
    </source>
</evidence>
<keyword evidence="7" id="KW-0336">GPI-anchor</keyword>
<evidence type="ECO:0000256" key="12">
    <source>
        <dbReference type="ARBA" id="ARBA00023157"/>
    </source>
</evidence>
<feature type="disulfide bond" evidence="15">
    <location>
        <begin position="61"/>
        <end position="68"/>
    </location>
</feature>
<evidence type="ECO:0000256" key="11">
    <source>
        <dbReference type="ARBA" id="ARBA00023136"/>
    </source>
</evidence>
<dbReference type="GeneID" id="37002892"/>
<feature type="disulfide bond" evidence="15">
    <location>
        <begin position="70"/>
        <end position="103"/>
    </location>
</feature>
<dbReference type="SMART" id="SM00747">
    <property type="entry name" value="CFEM"/>
    <property type="match status" value="2"/>
</dbReference>
<dbReference type="PANTHER" id="PTHR37928">
    <property type="entry name" value="CFEM DOMAIN PROTEIN (AFU_ORTHOLOGUE AFUA_6G14090)"/>
    <property type="match status" value="1"/>
</dbReference>
<evidence type="ECO:0000256" key="2">
    <source>
        <dbReference type="ARBA" id="ARBA00004613"/>
    </source>
</evidence>
<evidence type="ECO:0000256" key="9">
    <source>
        <dbReference type="ARBA" id="ARBA00022729"/>
    </source>
</evidence>
<keyword evidence="5" id="KW-0964">Secreted</keyword>
<keyword evidence="4" id="KW-1003">Cell membrane</keyword>
<keyword evidence="12 15" id="KW-1015">Disulfide bond</keyword>
<keyword evidence="8 15" id="KW-0479">Metal-binding</keyword>
<dbReference type="InterPro" id="IPR051735">
    <property type="entry name" value="CFEM_domain"/>
</dbReference>
<feature type="signal peptide" evidence="17">
    <location>
        <begin position="1"/>
        <end position="16"/>
    </location>
</feature>
<feature type="compositionally biased region" description="Basic and acidic residues" evidence="16">
    <location>
        <begin position="602"/>
        <end position="626"/>
    </location>
</feature>
<reference evidence="19 20" key="1">
    <citation type="submission" date="2017-12" db="EMBL/GenBank/DDBJ databases">
        <title>Genome Sequence of the Amphotericin B-resistant Candida duobushaemulonii strain, B09383.</title>
        <authorList>
            <person name="Chow N.A."/>
            <person name="Gade L."/>
            <person name="Batra D."/>
            <person name="Rowe L.A."/>
            <person name="Loparev V.N."/>
            <person name="Litvintseva A.P."/>
        </authorList>
    </citation>
    <scope>NUCLEOTIDE SEQUENCE [LARGE SCALE GENOMIC DNA]</scope>
    <source>
        <strain evidence="19 20">B09383</strain>
    </source>
</reference>
<evidence type="ECO:0000256" key="6">
    <source>
        <dbReference type="ARBA" id="ARBA00022617"/>
    </source>
</evidence>
<keyword evidence="11" id="KW-0472">Membrane</keyword>
<evidence type="ECO:0000313" key="20">
    <source>
        <dbReference type="Proteomes" id="UP000244406"/>
    </source>
</evidence>
<evidence type="ECO:0000256" key="3">
    <source>
        <dbReference type="ARBA" id="ARBA00010031"/>
    </source>
</evidence>
<feature type="region of interest" description="Disordered" evidence="16">
    <location>
        <begin position="130"/>
        <end position="179"/>
    </location>
</feature>
<evidence type="ECO:0000259" key="18">
    <source>
        <dbReference type="PROSITE" id="PS52012"/>
    </source>
</evidence>
<feature type="region of interest" description="Disordered" evidence="16">
    <location>
        <begin position="602"/>
        <end position="640"/>
    </location>
</feature>
<dbReference type="InterPro" id="IPR008427">
    <property type="entry name" value="Extracellular_membr_CFEM_dom"/>
</dbReference>
<feature type="disulfide bond" evidence="15">
    <location>
        <begin position="205"/>
        <end position="245"/>
    </location>
</feature>
<keyword evidence="6 15" id="KW-0349">Heme</keyword>
<proteinExistence type="inferred from homology"/>
<feature type="disulfide bond" evidence="15">
    <location>
        <begin position="219"/>
        <end position="226"/>
    </location>
</feature>
<dbReference type="PANTHER" id="PTHR37928:SF2">
    <property type="entry name" value="GPI ANCHORED CFEM DOMAIN PROTEIN (AFU_ORTHOLOGUE AFUA_6G10580)"/>
    <property type="match status" value="1"/>
</dbReference>
<keyword evidence="10 15" id="KW-0408">Iron</keyword>
<name>A0A2V1ADX4_9ASCO</name>
<feature type="binding site" description="axial binding residue" evidence="15">
    <location>
        <position position="65"/>
    </location>
    <ligand>
        <name>heme</name>
        <dbReference type="ChEBI" id="CHEBI:30413"/>
    </ligand>
    <ligandPart>
        <name>Fe</name>
        <dbReference type="ChEBI" id="CHEBI:18248"/>
    </ligandPart>
</feature>
<keyword evidence="13" id="KW-0325">Glycoprotein</keyword>
<feature type="chain" id="PRO_5015879311" description="CFEM domain-containing protein" evidence="17">
    <location>
        <begin position="17"/>
        <end position="673"/>
    </location>
</feature>
<dbReference type="RefSeq" id="XP_025336001.1">
    <property type="nucleotide sequence ID" value="XM_025481383.1"/>
</dbReference>
<evidence type="ECO:0000256" key="13">
    <source>
        <dbReference type="ARBA" id="ARBA00023180"/>
    </source>
</evidence>
<dbReference type="AlphaFoldDB" id="A0A2V1ADX4"/>
<keyword evidence="14" id="KW-0449">Lipoprotein</keyword>
<sequence length="673" mass="68859">MLKIATVAGLLAVALAADNPYATYPSVPKTATINGLADPIYDRLPECAKSCFSQSTSSTPCPYWDTGCLCVMTPWTNSVAQCIADQCKGNDVTVATSVAAAQCASAGVWEPYFIMGGSYSTLLDSAAAQTEAETTSSEDAPTSATSSEIEATTSSEEEAESSSPAITSSPAVSSDEAEEITTTSYARTASINGFADPIYDKLPSCAQPCVMQSTSSLPCPYWDTGCLCVIQMFSFKVAECIADSCVGEDVNVATSLAFSVCKAGGVHTSPEWNINASLQEALEAAAAATGAVETTSSAPVIVPIPTVGPMPSFATSSSSSSQVIVPIPTVAPVASESSIVPVPSVAPASSFPENPVASSAETSSAEESAEPSAVASESAEASAVASESAIESAVESAAESASESAAASSASSAAVSASAAANSTEVVSQTHSEIVTITSCDEDKCTEIESTATATSKTTEIVTITSCDEDKCVVTTVCPESESTASVAGPVTKTRTDYDLVTITSCKDQKCTESVSTKAPKTVTVYEDEECVTVTECIEDKCKTFELSTSQVTKTVEAVETVVVTTYSKPIEVETMKSVSGTETIDVTITKTMDVPVETKPVETKPVETKPVETKPVETKPAEDSAKPTSVAPVQSTPAATSAAPTVSSFEGAAAVNTAGLGFAALLMALPFF</sequence>
<dbReference type="GO" id="GO:0005576">
    <property type="term" value="C:extracellular region"/>
    <property type="evidence" value="ECO:0007669"/>
    <property type="project" value="UniProtKB-SubCell"/>
</dbReference>
<dbReference type="GO" id="GO:0005886">
    <property type="term" value="C:plasma membrane"/>
    <property type="evidence" value="ECO:0007669"/>
    <property type="project" value="UniProtKB-SubCell"/>
</dbReference>
<organism evidence="19 20">
    <name type="scientific">Candidozyma duobushaemuli</name>
    <dbReference type="NCBI Taxonomy" id="1231522"/>
    <lineage>
        <taxon>Eukaryota</taxon>
        <taxon>Fungi</taxon>
        <taxon>Dikarya</taxon>
        <taxon>Ascomycota</taxon>
        <taxon>Saccharomycotina</taxon>
        <taxon>Pichiomycetes</taxon>
        <taxon>Metschnikowiaceae</taxon>
        <taxon>Candidozyma</taxon>
    </lineage>
</organism>
<dbReference type="GO" id="GO:0046872">
    <property type="term" value="F:metal ion binding"/>
    <property type="evidence" value="ECO:0007669"/>
    <property type="project" value="UniProtKB-UniRule"/>
</dbReference>
<evidence type="ECO:0000313" key="19">
    <source>
        <dbReference type="EMBL" id="PVH15061.1"/>
    </source>
</evidence>
<dbReference type="EMBL" id="PKFP01000003">
    <property type="protein sequence ID" value="PVH15061.1"/>
    <property type="molecule type" value="Genomic_DNA"/>
</dbReference>
<accession>A0A2V1ADX4</accession>
<dbReference type="Pfam" id="PF05730">
    <property type="entry name" value="CFEM"/>
    <property type="match status" value="2"/>
</dbReference>
<dbReference type="GO" id="GO:0098552">
    <property type="term" value="C:side of membrane"/>
    <property type="evidence" value="ECO:0007669"/>
    <property type="project" value="UniProtKB-KW"/>
</dbReference>
<dbReference type="VEuPathDB" id="FungiDB:CXQ87_002892"/>
<gene>
    <name evidence="19" type="ORF">CXQ87_002892</name>
</gene>
<feature type="disulfide bond" evidence="15">
    <location>
        <begin position="209"/>
        <end position="240"/>
    </location>
</feature>
<comment type="subcellular location">
    <subcellularLocation>
        <location evidence="1">Cell membrane</location>
        <topology evidence="1">Lipid-anchor</topology>
        <topology evidence="1">GPI-anchor</topology>
    </subcellularLocation>
    <subcellularLocation>
        <location evidence="2">Secreted</location>
    </subcellularLocation>
</comment>
<dbReference type="PROSITE" id="PS52012">
    <property type="entry name" value="CFEM"/>
    <property type="match status" value="2"/>
</dbReference>
<evidence type="ECO:0000256" key="5">
    <source>
        <dbReference type="ARBA" id="ARBA00022525"/>
    </source>
</evidence>
<evidence type="ECO:0000256" key="1">
    <source>
        <dbReference type="ARBA" id="ARBA00004609"/>
    </source>
</evidence>
<feature type="disulfide bond" evidence="15">
    <location>
        <begin position="47"/>
        <end position="87"/>
    </location>
</feature>
<evidence type="ECO:0000256" key="15">
    <source>
        <dbReference type="PROSITE-ProRule" id="PRU01356"/>
    </source>
</evidence>
<comment type="caution">
    <text evidence="19">The sequence shown here is derived from an EMBL/GenBank/DDBJ whole genome shotgun (WGS) entry which is preliminary data.</text>
</comment>
<feature type="compositionally biased region" description="Low complexity" evidence="16">
    <location>
        <begin position="130"/>
        <end position="154"/>
    </location>
</feature>
<keyword evidence="9 17" id="KW-0732">Signal</keyword>
<evidence type="ECO:0000256" key="4">
    <source>
        <dbReference type="ARBA" id="ARBA00022475"/>
    </source>
</evidence>
<feature type="disulfide bond" evidence="15">
    <location>
        <begin position="228"/>
        <end position="261"/>
    </location>
</feature>
<feature type="binding site" description="axial binding residue" evidence="15">
    <location>
        <position position="223"/>
    </location>
    <ligand>
        <name>heme</name>
        <dbReference type="ChEBI" id="CHEBI:30413"/>
    </ligand>
    <ligandPart>
        <name>Fe</name>
        <dbReference type="ChEBI" id="CHEBI:18248"/>
    </ligandPart>
</feature>